<evidence type="ECO:0000256" key="1">
    <source>
        <dbReference type="ARBA" id="ARBA00004123"/>
    </source>
</evidence>
<feature type="domain" description="Xylanolytic transcriptional activator regulatory" evidence="4">
    <location>
        <begin position="387"/>
        <end position="461"/>
    </location>
</feature>
<dbReference type="GO" id="GO:0005634">
    <property type="term" value="C:nucleus"/>
    <property type="evidence" value="ECO:0007669"/>
    <property type="project" value="UniProtKB-SubCell"/>
</dbReference>
<dbReference type="PANTHER" id="PTHR31001">
    <property type="entry name" value="UNCHARACTERIZED TRANSCRIPTIONAL REGULATORY PROTEIN"/>
    <property type="match status" value="1"/>
</dbReference>
<feature type="region of interest" description="Disordered" evidence="3">
    <location>
        <begin position="1"/>
        <end position="23"/>
    </location>
</feature>
<dbReference type="GO" id="GO:0003677">
    <property type="term" value="F:DNA binding"/>
    <property type="evidence" value="ECO:0007669"/>
    <property type="project" value="InterPro"/>
</dbReference>
<dbReference type="GO" id="GO:0006351">
    <property type="term" value="P:DNA-templated transcription"/>
    <property type="evidence" value="ECO:0007669"/>
    <property type="project" value="InterPro"/>
</dbReference>
<evidence type="ECO:0000313" key="5">
    <source>
        <dbReference type="EMBL" id="KXT00127.1"/>
    </source>
</evidence>
<evidence type="ECO:0000313" key="6">
    <source>
        <dbReference type="Proteomes" id="UP000070133"/>
    </source>
</evidence>
<evidence type="ECO:0000256" key="3">
    <source>
        <dbReference type="SAM" id="MobiDB-lite"/>
    </source>
</evidence>
<protein>
    <recommendedName>
        <fullName evidence="4">Xylanolytic transcriptional activator regulatory domain-containing protein</fullName>
    </recommendedName>
</protein>
<gene>
    <name evidence="5" type="ORF">AC578_3278</name>
</gene>
<organism evidence="5 6">
    <name type="scientific">Pseudocercospora eumusae</name>
    <dbReference type="NCBI Taxonomy" id="321146"/>
    <lineage>
        <taxon>Eukaryota</taxon>
        <taxon>Fungi</taxon>
        <taxon>Dikarya</taxon>
        <taxon>Ascomycota</taxon>
        <taxon>Pezizomycotina</taxon>
        <taxon>Dothideomycetes</taxon>
        <taxon>Dothideomycetidae</taxon>
        <taxon>Mycosphaerellales</taxon>
        <taxon>Mycosphaerellaceae</taxon>
        <taxon>Pseudocercospora</taxon>
    </lineage>
</organism>
<evidence type="ECO:0000259" key="4">
    <source>
        <dbReference type="SMART" id="SM00906"/>
    </source>
</evidence>
<comment type="caution">
    <text evidence="5">The sequence shown here is derived from an EMBL/GenBank/DDBJ whole genome shotgun (WGS) entry which is preliminary data.</text>
</comment>
<name>A0A139HCG7_9PEZI</name>
<sequence>MASTMPVMSDESSVDSKAQVQSVTPSYRRNGKLFSCEPCRRGKLRYQCIYHPAPLTKPRTDTPGIGPHRTVGSTPRLSTIGPYPTPSIENKRNGLVSPPSSTGTQQGKESVFRVSTSQATSFGQRSVLPSPTVSMAPTPGGESKHSSAASAPYASPESAMSFIRDGRTGFLGPTSYSAVYTENSSILQTPDVEDPPDLPSLPADKIQQGAEVLSMLRDLPVYRKFTQRWFELCDGIVVLQPVFRIWIDELWNEFGKVLAEGNPEQMRSLSELVWRNTRRPMRVHGSMTAREWAKSASGRNLRWEVVGVVLSLVGLIAVNLSNWDTIFDSIRERYVDRATFAERMRKASEYCLCFCYESEVLNDIYVCFMFEDLVLVECLKGDAHYAAWQRTGEVCDAIVAMGLHQGNRPGPECPFFLAELRKKIFISAYGHDKVVATFLGRPPRLSHRYCKMEYPLDLSDDQLFSEGAELEAALSTLDQNGWNTQGCLNRTTWLRVWFQHCRIREDILEIALGSDDEDIERRAQEVRRKMDHLHSSGPAHIQITPEQILSDTSSPLGVGLPLRQKKEAMRQVNAMFVLCIHTGIIHTEFLLQRALTIRTRTDTKKLIPIARRMLKLVLLAQSRRDFFRDFQGDLIYLLALHGLPAAGVLAVELLIESQTRQYAPEVLPRSETIQDLSVFISALGSVGPGEGNYSICNQGRKALARVLDQVLSPNPPPPVSASGEQPIFDDSSVLFPIGNDADFLSWLENVEWDKNNWIDQPPPSMAGPTEAHPFSVFCCPNSIKIPFNLPGQELQEIQEPNKNTRTDQYSSAVHSQTCRSVQDGWSAEPCLLSFCSSSFKQQLDTAGEGKNAARPRKRREDGQATLIASLILDAAMKKHKSSPLRQCHCKTCLLSRADLPVVRLTSTQKLFKRWKPGGLGTSSMLQTLEGHFGGKSSDVRVVY</sequence>
<dbReference type="GO" id="GO:0008270">
    <property type="term" value="F:zinc ion binding"/>
    <property type="evidence" value="ECO:0007669"/>
    <property type="project" value="InterPro"/>
</dbReference>
<comment type="subcellular location">
    <subcellularLocation>
        <location evidence="1">Nucleus</location>
    </subcellularLocation>
</comment>
<accession>A0A139HCG7</accession>
<dbReference type="AlphaFoldDB" id="A0A139HCG7"/>
<dbReference type="EMBL" id="LFZN01000079">
    <property type="protein sequence ID" value="KXT00127.1"/>
    <property type="molecule type" value="Genomic_DNA"/>
</dbReference>
<dbReference type="InterPro" id="IPR007219">
    <property type="entry name" value="XnlR_reg_dom"/>
</dbReference>
<dbReference type="Proteomes" id="UP000070133">
    <property type="component" value="Unassembled WGS sequence"/>
</dbReference>
<proteinExistence type="predicted"/>
<dbReference type="PANTHER" id="PTHR31001:SF40">
    <property type="entry name" value="ZN(II)2CYS6 TRANSCRIPTION FACTOR (EUROFUNG)"/>
    <property type="match status" value="1"/>
</dbReference>
<evidence type="ECO:0000256" key="2">
    <source>
        <dbReference type="ARBA" id="ARBA00023242"/>
    </source>
</evidence>
<keyword evidence="2" id="KW-0539">Nucleus</keyword>
<dbReference type="OrthoDB" id="4898680at2759"/>
<dbReference type="InterPro" id="IPR050613">
    <property type="entry name" value="Sec_Metabolite_Reg"/>
</dbReference>
<dbReference type="CDD" id="cd12148">
    <property type="entry name" value="fungal_TF_MHR"/>
    <property type="match status" value="1"/>
</dbReference>
<feature type="compositionally biased region" description="Polar residues" evidence="3">
    <location>
        <begin position="98"/>
        <end position="135"/>
    </location>
</feature>
<dbReference type="SMART" id="SM00906">
    <property type="entry name" value="Fungal_trans"/>
    <property type="match status" value="1"/>
</dbReference>
<keyword evidence="6" id="KW-1185">Reference proteome</keyword>
<dbReference type="STRING" id="321146.A0A139HCG7"/>
<reference evidence="5 6" key="1">
    <citation type="submission" date="2015-07" db="EMBL/GenBank/DDBJ databases">
        <title>Comparative genomics of the Sigatoka disease complex on banana suggests a link between parallel evolutionary changes in Pseudocercospora fijiensis and Pseudocercospora eumusae and increased virulence on the banana host.</title>
        <authorList>
            <person name="Chang T.-C."/>
            <person name="Salvucci A."/>
            <person name="Crous P.W."/>
            <person name="Stergiopoulos I."/>
        </authorList>
    </citation>
    <scope>NUCLEOTIDE SEQUENCE [LARGE SCALE GENOMIC DNA]</scope>
    <source>
        <strain evidence="5 6">CBS 114824</strain>
    </source>
</reference>
<feature type="region of interest" description="Disordered" evidence="3">
    <location>
        <begin position="58"/>
        <end position="154"/>
    </location>
</feature>